<proteinExistence type="predicted"/>
<evidence type="ECO:0000313" key="3">
    <source>
        <dbReference type="Proteomes" id="UP000234456"/>
    </source>
</evidence>
<dbReference type="GO" id="GO:0043709">
    <property type="term" value="P:cell adhesion involved in single-species biofilm formation"/>
    <property type="evidence" value="ECO:0007669"/>
    <property type="project" value="TreeGrafter"/>
</dbReference>
<name>A0A2N4TUQ5_RALPI</name>
<dbReference type="PANTHER" id="PTHR33420">
    <property type="entry name" value="FIMBRIAL SUBUNIT ELFA-RELATED"/>
    <property type="match status" value="1"/>
</dbReference>
<dbReference type="Pfam" id="PF00419">
    <property type="entry name" value="Fimbrial"/>
    <property type="match status" value="1"/>
</dbReference>
<dbReference type="InterPro" id="IPR050263">
    <property type="entry name" value="Bact_Fimbrial_Adh_Pro"/>
</dbReference>
<evidence type="ECO:0000313" key="2">
    <source>
        <dbReference type="EMBL" id="PLC43391.1"/>
    </source>
</evidence>
<dbReference type="EMBL" id="PKQE01000001">
    <property type="protein sequence ID" value="PLC43391.1"/>
    <property type="molecule type" value="Genomic_DNA"/>
</dbReference>
<dbReference type="OrthoDB" id="8781842at2"/>
<dbReference type="InterPro" id="IPR000259">
    <property type="entry name" value="Adhesion_dom_fimbrial"/>
</dbReference>
<comment type="caution">
    <text evidence="2">The sequence shown here is derived from an EMBL/GenBank/DDBJ whole genome shotgun (WGS) entry which is preliminary data.</text>
</comment>
<sequence length="360" mass="38333">MGQILSTAIGSRVFMLPDDNEPEQHMRVWCARLAAGLMLTAAKGAFAYTCTTVTTSTTIQPQKLSVQRDLPVGGLIAQVVSDVVTTFNCTNEVPRLTYQEVGIKGYGTYVGDIDGKRVWKTNIEGIGYAIGVGIVNGCGEGLERWVNGTTNPDNPNHRLYCAVNGVFSTQPMKHKALINFYKTEASTGTGTVSGKLIGAFILKNNQSVWQTESQFSIGSVAVEKLSCTLGSAAINVAMGEVPVGAFKGPGTSPPEGRTKSFGIPLTCPKGASINLQLDGTAHDATQGMLKLSDEAASATGVAIQMLYDDKPVELAKRFKWQTTEAEGTYSIPLKARYVQTENSVVPGIANGSATFTLTYQ</sequence>
<dbReference type="SUPFAM" id="SSF49401">
    <property type="entry name" value="Bacterial adhesins"/>
    <property type="match status" value="1"/>
</dbReference>
<dbReference type="Proteomes" id="UP000234456">
    <property type="component" value="Unassembled WGS sequence"/>
</dbReference>
<evidence type="ECO:0000259" key="1">
    <source>
        <dbReference type="Pfam" id="PF00419"/>
    </source>
</evidence>
<protein>
    <submittedName>
        <fullName evidence="2">Fimbrial protein</fullName>
    </submittedName>
</protein>
<dbReference type="GO" id="GO:0009289">
    <property type="term" value="C:pilus"/>
    <property type="evidence" value="ECO:0007669"/>
    <property type="project" value="InterPro"/>
</dbReference>
<feature type="domain" description="Fimbrial-type adhesion" evidence="1">
    <location>
        <begin position="226"/>
        <end position="360"/>
    </location>
</feature>
<accession>A0A2N4TUQ5</accession>
<dbReference type="InterPro" id="IPR036937">
    <property type="entry name" value="Adhesion_dom_fimbrial_sf"/>
</dbReference>
<reference evidence="2 3" key="1">
    <citation type="submission" date="2017-12" db="EMBL/GenBank/DDBJ databases">
        <title>Draft genome sequence of Ralstonia pickettii 52.</title>
        <authorList>
            <person name="Zheng B."/>
        </authorList>
    </citation>
    <scope>NUCLEOTIDE SEQUENCE [LARGE SCALE GENOMIC DNA]</scope>
    <source>
        <strain evidence="2 3">52</strain>
    </source>
</reference>
<dbReference type="PANTHER" id="PTHR33420:SF32">
    <property type="entry name" value="FIMBRIAL-LIKE PROTEIN"/>
    <property type="match status" value="1"/>
</dbReference>
<dbReference type="Gene3D" id="2.60.40.3310">
    <property type="match status" value="1"/>
</dbReference>
<dbReference type="AlphaFoldDB" id="A0A2N4TUQ5"/>
<dbReference type="Gene3D" id="2.60.40.1090">
    <property type="entry name" value="Fimbrial-type adhesion domain"/>
    <property type="match status" value="1"/>
</dbReference>
<organism evidence="2 3">
    <name type="scientific">Ralstonia pickettii</name>
    <name type="common">Burkholderia pickettii</name>
    <dbReference type="NCBI Taxonomy" id="329"/>
    <lineage>
        <taxon>Bacteria</taxon>
        <taxon>Pseudomonadati</taxon>
        <taxon>Pseudomonadota</taxon>
        <taxon>Betaproteobacteria</taxon>
        <taxon>Burkholderiales</taxon>
        <taxon>Burkholderiaceae</taxon>
        <taxon>Ralstonia</taxon>
    </lineage>
</organism>
<dbReference type="InterPro" id="IPR008966">
    <property type="entry name" value="Adhesion_dom_sf"/>
</dbReference>
<gene>
    <name evidence="2" type="ORF">C0Q88_01295</name>
</gene>